<feature type="transmembrane region" description="Helical" evidence="1">
    <location>
        <begin position="75"/>
        <end position="99"/>
    </location>
</feature>
<feature type="non-terminal residue" evidence="2">
    <location>
        <position position="128"/>
    </location>
</feature>
<feature type="non-terminal residue" evidence="2">
    <location>
        <position position="1"/>
    </location>
</feature>
<keyword evidence="1" id="KW-1133">Transmembrane helix</keyword>
<evidence type="ECO:0000313" key="2">
    <source>
        <dbReference type="EMBL" id="SVE40377.1"/>
    </source>
</evidence>
<dbReference type="AlphaFoldDB" id="A0A383D754"/>
<sequence>VDIIFVRTKLQALIVLNLLAEKLISKNFIFVKCHRNDINEDSEEISFFYNKIEKQALYSTHLVEKNGLVRCSLQIYLLSILAIIFCGKFFLAGITAYSFSIVAKLNPLIKIITFDDGMANYYKNSKYF</sequence>
<evidence type="ECO:0000256" key="1">
    <source>
        <dbReference type="SAM" id="Phobius"/>
    </source>
</evidence>
<organism evidence="2">
    <name type="scientific">marine metagenome</name>
    <dbReference type="NCBI Taxonomy" id="408172"/>
    <lineage>
        <taxon>unclassified sequences</taxon>
        <taxon>metagenomes</taxon>
        <taxon>ecological metagenomes</taxon>
    </lineage>
</organism>
<reference evidence="2" key="1">
    <citation type="submission" date="2018-05" db="EMBL/GenBank/DDBJ databases">
        <authorList>
            <person name="Lanie J.A."/>
            <person name="Ng W.-L."/>
            <person name="Kazmierczak K.M."/>
            <person name="Andrzejewski T.M."/>
            <person name="Davidsen T.M."/>
            <person name="Wayne K.J."/>
            <person name="Tettelin H."/>
            <person name="Glass J.I."/>
            <person name="Rusch D."/>
            <person name="Podicherti R."/>
            <person name="Tsui H.-C.T."/>
            <person name="Winkler M.E."/>
        </authorList>
    </citation>
    <scope>NUCLEOTIDE SEQUENCE</scope>
</reference>
<dbReference type="EMBL" id="UINC01214927">
    <property type="protein sequence ID" value="SVE40377.1"/>
    <property type="molecule type" value="Genomic_DNA"/>
</dbReference>
<name>A0A383D754_9ZZZZ</name>
<accession>A0A383D754</accession>
<keyword evidence="1" id="KW-0472">Membrane</keyword>
<gene>
    <name evidence="2" type="ORF">METZ01_LOCUS493231</name>
</gene>
<proteinExistence type="predicted"/>
<protein>
    <submittedName>
        <fullName evidence="2">Uncharacterized protein</fullName>
    </submittedName>
</protein>
<keyword evidence="1" id="KW-0812">Transmembrane</keyword>